<dbReference type="AlphaFoldDB" id="A0A1I8IFN9"/>
<dbReference type="Proteomes" id="UP000095280">
    <property type="component" value="Unplaced"/>
</dbReference>
<feature type="transmembrane region" description="Helical" evidence="2">
    <location>
        <begin position="268"/>
        <end position="288"/>
    </location>
</feature>
<keyword evidence="2" id="KW-1133">Transmembrane helix</keyword>
<feature type="region of interest" description="Disordered" evidence="1">
    <location>
        <begin position="391"/>
        <end position="455"/>
    </location>
</feature>
<proteinExistence type="predicted"/>
<evidence type="ECO:0000256" key="2">
    <source>
        <dbReference type="SAM" id="Phobius"/>
    </source>
</evidence>
<keyword evidence="3" id="KW-1185">Reference proteome</keyword>
<keyword evidence="2" id="KW-0472">Membrane</keyword>
<feature type="transmembrane region" description="Helical" evidence="2">
    <location>
        <begin position="237"/>
        <end position="256"/>
    </location>
</feature>
<feature type="compositionally biased region" description="Low complexity" evidence="1">
    <location>
        <begin position="418"/>
        <end position="437"/>
    </location>
</feature>
<feature type="compositionally biased region" description="Polar residues" evidence="1">
    <location>
        <begin position="438"/>
        <end position="451"/>
    </location>
</feature>
<evidence type="ECO:0000313" key="4">
    <source>
        <dbReference type="WBParaSite" id="maker-uti_cns_0012205-snap-gene-0.4-mRNA-1"/>
    </source>
</evidence>
<sequence>KPRTHQDAVGPGAEQKLCTEAQQGVAISLPVGHKQLLLRDLGHFGLPAVAGVVALPKKVQQLVGAVLQDLSVQGQRLLSCGLNRDLQAEMKAASATKQLRRVMGGGDIALRISEHLCGQLRHLLAEIVACKSEAGSRGDKGSSGKTMADPVRATVFGLIVIGFILSFIGLVTPFWGMGLLTRLDKQKGVLESLVNNWDNPNFIKASIWNSEDWWPEISATGKGVKGKGDLLEAKVCAIFAILTGVAALISQGVHAFSARHRLDKLCTVMASGFQVTAGVFGGVVSGIMGGCLTNKMASNPLFRLGDSFILTVLGSILFSVCGLFTVFHFVYSFKESALDKKILLLYPELNNPQYEGTRYAEMPQDPFPTSTSIAPHLQSSQGDGGGGGAFTGSGCGFKKRRRRRQTAATWRSDRQRGESVAAAAAAVVSPVTSESTSGRQTGCSRSSTQRSGIRRCTAPPALAAAAEPSWLTRLTGAADGALVGSGWSKAGVKFSERSSASETAVETSTRQHSIVGEAIFKAFFVCRTSAALTEAPGMMNAQDRPPAAGDRFYLYDLPNRDCSAAGRACGSLYPIKRFCWGRLLHLAGASTRDRLQCCPTGNRQLCRIQLKSVESRQPEAAVVS</sequence>
<accession>A0A1I8IFN9</accession>
<name>A0A1I8IFN9_9PLAT</name>
<evidence type="ECO:0000313" key="3">
    <source>
        <dbReference type="Proteomes" id="UP000095280"/>
    </source>
</evidence>
<protein>
    <submittedName>
        <fullName evidence="4">Chloride channel protein</fullName>
    </submittedName>
</protein>
<keyword evidence="2" id="KW-0812">Transmembrane</keyword>
<feature type="transmembrane region" description="Helical" evidence="2">
    <location>
        <begin position="155"/>
        <end position="175"/>
    </location>
</feature>
<reference evidence="4" key="1">
    <citation type="submission" date="2016-11" db="UniProtKB">
        <authorList>
            <consortium name="WormBaseParasite"/>
        </authorList>
    </citation>
    <scope>IDENTIFICATION</scope>
</reference>
<organism evidence="3 4">
    <name type="scientific">Macrostomum lignano</name>
    <dbReference type="NCBI Taxonomy" id="282301"/>
    <lineage>
        <taxon>Eukaryota</taxon>
        <taxon>Metazoa</taxon>
        <taxon>Spiralia</taxon>
        <taxon>Lophotrochozoa</taxon>
        <taxon>Platyhelminthes</taxon>
        <taxon>Rhabditophora</taxon>
        <taxon>Macrostomorpha</taxon>
        <taxon>Macrostomida</taxon>
        <taxon>Macrostomidae</taxon>
        <taxon>Macrostomum</taxon>
    </lineage>
</organism>
<evidence type="ECO:0000256" key="1">
    <source>
        <dbReference type="SAM" id="MobiDB-lite"/>
    </source>
</evidence>
<dbReference type="WBParaSite" id="maker-uti_cns_0012205-snap-gene-0.4-mRNA-1">
    <property type="protein sequence ID" value="maker-uti_cns_0012205-snap-gene-0.4-mRNA-1"/>
    <property type="gene ID" value="maker-uti_cns_0012205-snap-gene-0.4"/>
</dbReference>
<feature type="transmembrane region" description="Helical" evidence="2">
    <location>
        <begin position="308"/>
        <end position="331"/>
    </location>
</feature>